<accession>A0A8S1K440</accession>
<reference evidence="2" key="1">
    <citation type="submission" date="2021-01" db="EMBL/GenBank/DDBJ databases">
        <authorList>
            <consortium name="Genoscope - CEA"/>
            <person name="William W."/>
        </authorList>
    </citation>
    <scope>NUCLEOTIDE SEQUENCE</scope>
</reference>
<sequence>MNYKLTEPLQSQFSNLENVGQFKTQKVKIRVLNGYSNQIIVVNKNKFISLTFKTKFQLLREHFNEKYKVGKPLGLLIERENNQHIIILFSDDVQMLQNWRDYLAKHINQRGFHESFKAHRIIGKGIFTSVDLEDRLEDERSLAIKAFSKEVAYEKEKGKVYLQKFPLHGTDLLEGGSLYDNVKIDHNLMHLKLKCLFLVYWKDFVICIKKVLCIEIQNQKIFYIYALLIFGLAQHSDKYPYLFNRCGTPGFLIPEVINSKDGGRYEPICDINSTGKPVFPGNSYNVVLGKNRKCEISFDATLFEIILEQAYIKESPLTNIFNSPSAQRNDQQQWGQLQRKKQLIK</sequence>
<dbReference type="Proteomes" id="UP000688137">
    <property type="component" value="Unassembled WGS sequence"/>
</dbReference>
<evidence type="ECO:0000313" key="3">
    <source>
        <dbReference type="Proteomes" id="UP000688137"/>
    </source>
</evidence>
<evidence type="ECO:0000313" key="2">
    <source>
        <dbReference type="EMBL" id="CAD8049617.1"/>
    </source>
</evidence>
<comment type="caution">
    <text evidence="2">The sequence shown here is derived from an EMBL/GenBank/DDBJ whole genome shotgun (WGS) entry which is preliminary data.</text>
</comment>
<feature type="region of interest" description="Disordered" evidence="1">
    <location>
        <begin position="323"/>
        <end position="345"/>
    </location>
</feature>
<protein>
    <submittedName>
        <fullName evidence="2">Uncharacterized protein</fullName>
    </submittedName>
</protein>
<evidence type="ECO:0000256" key="1">
    <source>
        <dbReference type="SAM" id="MobiDB-lite"/>
    </source>
</evidence>
<organism evidence="2 3">
    <name type="scientific">Paramecium primaurelia</name>
    <dbReference type="NCBI Taxonomy" id="5886"/>
    <lineage>
        <taxon>Eukaryota</taxon>
        <taxon>Sar</taxon>
        <taxon>Alveolata</taxon>
        <taxon>Ciliophora</taxon>
        <taxon>Intramacronucleata</taxon>
        <taxon>Oligohymenophorea</taxon>
        <taxon>Peniculida</taxon>
        <taxon>Parameciidae</taxon>
        <taxon>Paramecium</taxon>
    </lineage>
</organism>
<name>A0A8S1K440_PARPR</name>
<proteinExistence type="predicted"/>
<gene>
    <name evidence="2" type="ORF">PPRIM_AZ9-3.1.T0140079</name>
</gene>
<dbReference type="EMBL" id="CAJJDM010000011">
    <property type="protein sequence ID" value="CAD8049617.1"/>
    <property type="molecule type" value="Genomic_DNA"/>
</dbReference>
<keyword evidence="3" id="KW-1185">Reference proteome</keyword>
<dbReference type="AlphaFoldDB" id="A0A8S1K440"/>